<sequence>MLRAKGSSFWNRPFVLGVFGVSSALVGLMAWFGYGTFATRGIAAVILSDPVLAQRMDSYAGAFSLAQLVLGILAVGLGWGARAREESSRLAQGLGASAIGFGALVLLLLLLLV</sequence>
<gene>
    <name evidence="2" type="ORF">V5E97_37575</name>
</gene>
<proteinExistence type="predicted"/>
<evidence type="ECO:0000256" key="1">
    <source>
        <dbReference type="SAM" id="Phobius"/>
    </source>
</evidence>
<accession>A0AAU7CG39</accession>
<evidence type="ECO:0000313" key="2">
    <source>
        <dbReference type="EMBL" id="XBH03969.1"/>
    </source>
</evidence>
<keyword evidence="1" id="KW-1133">Transmembrane helix</keyword>
<keyword evidence="1" id="KW-0472">Membrane</keyword>
<organism evidence="2">
    <name type="scientific">Singulisphaera sp. Ch08</name>
    <dbReference type="NCBI Taxonomy" id="3120278"/>
    <lineage>
        <taxon>Bacteria</taxon>
        <taxon>Pseudomonadati</taxon>
        <taxon>Planctomycetota</taxon>
        <taxon>Planctomycetia</taxon>
        <taxon>Isosphaerales</taxon>
        <taxon>Isosphaeraceae</taxon>
        <taxon>Singulisphaera</taxon>
    </lineage>
</organism>
<protein>
    <recommendedName>
        <fullName evidence="3">Major facilitator superfamily (MFS) profile domain-containing protein</fullName>
    </recommendedName>
</protein>
<reference evidence="2" key="1">
    <citation type="submission" date="2024-05" db="EMBL/GenBank/DDBJ databases">
        <title>Planctomycetes of the genus Singulisphaera possess chitinolytic capabilities.</title>
        <authorList>
            <person name="Ivanova A."/>
        </authorList>
    </citation>
    <scope>NUCLEOTIDE SEQUENCE</scope>
    <source>
        <strain evidence="2">Ch08T</strain>
    </source>
</reference>
<keyword evidence="1" id="KW-0812">Transmembrane</keyword>
<feature type="transmembrane region" description="Helical" evidence="1">
    <location>
        <begin position="59"/>
        <end position="81"/>
    </location>
</feature>
<dbReference type="EMBL" id="CP155447">
    <property type="protein sequence ID" value="XBH03969.1"/>
    <property type="molecule type" value="Genomic_DNA"/>
</dbReference>
<dbReference type="AlphaFoldDB" id="A0AAU7CG39"/>
<feature type="transmembrane region" description="Helical" evidence="1">
    <location>
        <begin position="93"/>
        <end position="112"/>
    </location>
</feature>
<dbReference type="RefSeq" id="WP_406696713.1">
    <property type="nucleotide sequence ID" value="NZ_CP155447.1"/>
</dbReference>
<name>A0AAU7CG39_9BACT</name>
<evidence type="ECO:0008006" key="3">
    <source>
        <dbReference type="Google" id="ProtNLM"/>
    </source>
</evidence>